<evidence type="ECO:0000256" key="1">
    <source>
        <dbReference type="SAM" id="Phobius"/>
    </source>
</evidence>
<dbReference type="EMBL" id="FNIL01000002">
    <property type="protein sequence ID" value="SDN65686.1"/>
    <property type="molecule type" value="Genomic_DNA"/>
</dbReference>
<reference evidence="3" key="1">
    <citation type="submission" date="2016-10" db="EMBL/GenBank/DDBJ databases">
        <authorList>
            <person name="Varghese N."/>
            <person name="Submissions S."/>
        </authorList>
    </citation>
    <scope>NUCLEOTIDE SEQUENCE [LARGE SCALE GENOMIC DNA]</scope>
    <source>
        <strain evidence="3">CGMCC 1.10369</strain>
    </source>
</reference>
<protein>
    <recommendedName>
        <fullName evidence="4">DUF4321 domain-containing protein</fullName>
    </recommendedName>
</protein>
<keyword evidence="3" id="KW-1185">Reference proteome</keyword>
<evidence type="ECO:0008006" key="4">
    <source>
        <dbReference type="Google" id="ProtNLM"/>
    </source>
</evidence>
<sequence>MNIKPIILGFILAYLIISLPEMLGVGKVIDWVPESTLLQKFKVYLIEGITTNYLLKIVISVIVSVIFSMFLSRR</sequence>
<evidence type="ECO:0000313" key="3">
    <source>
        <dbReference type="Proteomes" id="UP000198778"/>
    </source>
</evidence>
<proteinExistence type="predicted"/>
<dbReference type="Proteomes" id="UP000198778">
    <property type="component" value="Unassembled WGS sequence"/>
</dbReference>
<feature type="transmembrane region" description="Helical" evidence="1">
    <location>
        <begin position="7"/>
        <end position="29"/>
    </location>
</feature>
<dbReference type="AlphaFoldDB" id="A0A1H0D6Q3"/>
<name>A0A1H0D6Q3_9BACI</name>
<keyword evidence="1" id="KW-0472">Membrane</keyword>
<keyword evidence="1" id="KW-0812">Transmembrane</keyword>
<accession>A0A1H0D6Q3</accession>
<evidence type="ECO:0000313" key="2">
    <source>
        <dbReference type="EMBL" id="SDN65686.1"/>
    </source>
</evidence>
<gene>
    <name evidence="2" type="ORF">SAMN04488053_102359</name>
</gene>
<organism evidence="2 3">
    <name type="scientific">Alkalicoccus daliensis</name>
    <dbReference type="NCBI Taxonomy" id="745820"/>
    <lineage>
        <taxon>Bacteria</taxon>
        <taxon>Bacillati</taxon>
        <taxon>Bacillota</taxon>
        <taxon>Bacilli</taxon>
        <taxon>Bacillales</taxon>
        <taxon>Bacillaceae</taxon>
        <taxon>Alkalicoccus</taxon>
    </lineage>
</organism>
<feature type="transmembrane region" description="Helical" evidence="1">
    <location>
        <begin position="49"/>
        <end position="71"/>
    </location>
</feature>
<keyword evidence="1" id="KW-1133">Transmembrane helix</keyword>